<comment type="caution">
    <text evidence="4">The sequence shown here is derived from an EMBL/GenBank/DDBJ whole genome shotgun (WGS) entry which is preliminary data.</text>
</comment>
<keyword evidence="1" id="KW-0472">Membrane</keyword>
<evidence type="ECO:0000313" key="4">
    <source>
        <dbReference type="EMBL" id="KKR44893.1"/>
    </source>
</evidence>
<sequence length="413" mass="45441">MEKTGTKKLLGAKKSVIITSFIGLFLISIGVSLLVFKYVLPGGAAGLLYEVSKKTKLNVNLPKTEECPVNGAMFTKAESEIWNTRRPVTAMIENHLDARPESGLSRADVIYEAVAEGGITRFLTVFYCGASAEDVEIAPIRSARVYFINLAAGYGNDPIFLHQGGANNICSTCPGGVKPASQSAPRVNTVTLLEKLGWGGGTDGNNFDGGYNIGYPIVVRNQYRLSSTEASAWEHAVVADLTEVWKEAADRDYKYEDGSGVAWTKGFRKWIFQDGSANTSPTASDIKFDFWESMPGYNVEWKYDSATNSYKRYNGGSAHVDIEFDSTQLSASNVVMMFVEEEGPLDTEKHMFYEVTGTGDAIVFQNGKVIKGTWEKAKALDREVFYDTNGEEIKMVRGQTWVELVPSTNKVVY</sequence>
<evidence type="ECO:0000259" key="2">
    <source>
        <dbReference type="Pfam" id="PF11258"/>
    </source>
</evidence>
<protein>
    <recommendedName>
        <fullName evidence="6">PT repeat-containing protein</fullName>
    </recommendedName>
</protein>
<dbReference type="Pfam" id="PF11258">
    <property type="entry name" value="DUF3048"/>
    <property type="match status" value="1"/>
</dbReference>
<dbReference type="AlphaFoldDB" id="A0A0G0QXF8"/>
<proteinExistence type="predicted"/>
<dbReference type="InterPro" id="IPR023158">
    <property type="entry name" value="YerB-like_sf"/>
</dbReference>
<dbReference type="SUPFAM" id="SSF159774">
    <property type="entry name" value="YerB-like"/>
    <property type="match status" value="2"/>
</dbReference>
<reference evidence="4 5" key="1">
    <citation type="journal article" date="2015" name="Nature">
        <title>rRNA introns, odd ribosomes, and small enigmatic genomes across a large radiation of phyla.</title>
        <authorList>
            <person name="Brown C.T."/>
            <person name="Hug L.A."/>
            <person name="Thomas B.C."/>
            <person name="Sharon I."/>
            <person name="Castelle C.J."/>
            <person name="Singh A."/>
            <person name="Wilkins M.J."/>
            <person name="Williams K.H."/>
            <person name="Banfield J.F."/>
        </authorList>
    </citation>
    <scope>NUCLEOTIDE SEQUENCE [LARGE SCALE GENOMIC DNA]</scope>
</reference>
<dbReference type="InterPro" id="IPR021416">
    <property type="entry name" value="DUF3048_N"/>
</dbReference>
<evidence type="ECO:0000256" key="1">
    <source>
        <dbReference type="SAM" id="Phobius"/>
    </source>
</evidence>
<accession>A0A0G0QXF8</accession>
<dbReference type="Proteomes" id="UP000034215">
    <property type="component" value="Unassembled WGS sequence"/>
</dbReference>
<evidence type="ECO:0000313" key="5">
    <source>
        <dbReference type="Proteomes" id="UP000034215"/>
    </source>
</evidence>
<organism evidence="4 5">
    <name type="scientific">Candidatus Woesebacteria bacterium GW2011_GWB1_40_12</name>
    <dbReference type="NCBI Taxonomy" id="1618576"/>
    <lineage>
        <taxon>Bacteria</taxon>
        <taxon>Candidatus Woeseibacteriota</taxon>
    </lineage>
</organism>
<dbReference type="EMBL" id="LBYA01000003">
    <property type="protein sequence ID" value="KKR44893.1"/>
    <property type="molecule type" value="Genomic_DNA"/>
</dbReference>
<feature type="domain" description="DUF3048" evidence="3">
    <location>
        <begin position="297"/>
        <end position="402"/>
    </location>
</feature>
<feature type="domain" description="DUF3048" evidence="2">
    <location>
        <begin position="83"/>
        <end position="169"/>
    </location>
</feature>
<name>A0A0G0QXF8_9BACT</name>
<dbReference type="InterPro" id="IPR035328">
    <property type="entry name" value="DUF3048_C"/>
</dbReference>
<feature type="transmembrane region" description="Helical" evidence="1">
    <location>
        <begin position="21"/>
        <end position="40"/>
    </location>
</feature>
<evidence type="ECO:0000259" key="3">
    <source>
        <dbReference type="Pfam" id="PF17479"/>
    </source>
</evidence>
<gene>
    <name evidence="4" type="ORF">UT76_C0003G0024</name>
</gene>
<dbReference type="Pfam" id="PF17479">
    <property type="entry name" value="DUF3048_C"/>
    <property type="match status" value="1"/>
</dbReference>
<evidence type="ECO:0008006" key="6">
    <source>
        <dbReference type="Google" id="ProtNLM"/>
    </source>
</evidence>
<keyword evidence="1" id="KW-0812">Transmembrane</keyword>
<dbReference type="Gene3D" id="3.50.90.10">
    <property type="entry name" value="YerB-like"/>
    <property type="match status" value="1"/>
</dbReference>
<keyword evidence="1" id="KW-1133">Transmembrane helix</keyword>